<proteinExistence type="predicted"/>
<feature type="signal peptide" evidence="1">
    <location>
        <begin position="1"/>
        <end position="22"/>
    </location>
</feature>
<keyword evidence="1" id="KW-0732">Signal</keyword>
<gene>
    <name evidence="2" type="ORF">TL5118_00087</name>
    <name evidence="3" type="ORF">TL5120_00118</name>
</gene>
<organism evidence="3 5">
    <name type="scientific">Thalassovita autumnalis</name>
    <dbReference type="NCBI Taxonomy" id="2072972"/>
    <lineage>
        <taxon>Bacteria</taxon>
        <taxon>Pseudomonadati</taxon>
        <taxon>Pseudomonadota</taxon>
        <taxon>Alphaproteobacteria</taxon>
        <taxon>Rhodobacterales</taxon>
        <taxon>Roseobacteraceae</taxon>
        <taxon>Thalassovita</taxon>
    </lineage>
</organism>
<dbReference type="AlphaFoldDB" id="A0A0P1F4F0"/>
<reference evidence="3 5" key="1">
    <citation type="submission" date="2015-09" db="EMBL/GenBank/DDBJ databases">
        <authorList>
            <consortium name="Swine Surveillance"/>
        </authorList>
    </citation>
    <scope>NUCLEOTIDE SEQUENCE [LARGE SCALE GENOMIC DNA]</scope>
    <source>
        <strain evidence="3 5">5120</strain>
    </source>
</reference>
<dbReference type="Proteomes" id="UP000051086">
    <property type="component" value="Unassembled WGS sequence"/>
</dbReference>
<evidence type="ECO:0000313" key="2">
    <source>
        <dbReference type="EMBL" id="CUH62592.1"/>
    </source>
</evidence>
<sequence>MFRTLLPAAFAACLVVATPAMSETEEERGVRCEAQAGIVAQAVDLRLDKKRERRARKLLLKNDALKAGFYAEDEALLKQHVDLLVNWVYQLPEAQLGEDASTAFQIACNQFQS</sequence>
<dbReference type="RefSeq" id="WP_058241698.1">
    <property type="nucleotide sequence ID" value="NZ_CYSB01000004.1"/>
</dbReference>
<dbReference type="OrthoDB" id="7875126at2"/>
<reference evidence="2 4" key="2">
    <citation type="submission" date="2015-09" db="EMBL/GenBank/DDBJ databases">
        <authorList>
            <person name="Rodrigo-Torres L."/>
            <person name="Arahal D.R."/>
        </authorList>
    </citation>
    <scope>NUCLEOTIDE SEQUENCE [LARGE SCALE GENOMIC DNA]</scope>
    <source>
        <strain evidence="2 4">CECT 5118</strain>
    </source>
</reference>
<evidence type="ECO:0000313" key="4">
    <source>
        <dbReference type="Proteomes" id="UP000051086"/>
    </source>
</evidence>
<evidence type="ECO:0000313" key="5">
    <source>
        <dbReference type="Proteomes" id="UP000051887"/>
    </source>
</evidence>
<protein>
    <submittedName>
        <fullName evidence="3">Uncharacterized protein</fullName>
    </submittedName>
</protein>
<evidence type="ECO:0000313" key="3">
    <source>
        <dbReference type="EMBL" id="CUH70345.1"/>
    </source>
</evidence>
<evidence type="ECO:0000256" key="1">
    <source>
        <dbReference type="SAM" id="SignalP"/>
    </source>
</evidence>
<accession>A0A0P1F4F0</accession>
<dbReference type="EMBL" id="CYSB01000004">
    <property type="protein sequence ID" value="CUH62592.1"/>
    <property type="molecule type" value="Genomic_DNA"/>
</dbReference>
<feature type="chain" id="PRO_5009792343" evidence="1">
    <location>
        <begin position="23"/>
        <end position="113"/>
    </location>
</feature>
<keyword evidence="4" id="KW-1185">Reference proteome</keyword>
<dbReference type="Proteomes" id="UP000051887">
    <property type="component" value="Unassembled WGS sequence"/>
</dbReference>
<name>A0A0P1F4F0_9RHOB</name>
<dbReference type="EMBL" id="CYSC01000003">
    <property type="protein sequence ID" value="CUH70345.1"/>
    <property type="molecule type" value="Genomic_DNA"/>
</dbReference>